<protein>
    <submittedName>
        <fullName evidence="1">Uncharacterized protein</fullName>
    </submittedName>
</protein>
<dbReference type="EMBL" id="CM044707">
    <property type="protein sequence ID" value="KAI5654718.1"/>
    <property type="molecule type" value="Genomic_DNA"/>
</dbReference>
<sequence length="171" mass="20693">MNGANKLETTSYITKHRIEGCVKYYNPRIRYFKRRKCNRTSKEKKKTKYYKIYEEILREKEFEPIEDSEFSDIEEEESSLDEETIKEPMYMLRTYTQEEDIIQKNIQEIEDDERIVFGNLDYQKLIFTIKPIYAISLADENLDRSLNLYYQLHRIRIPRGSKAFSITTDII</sequence>
<evidence type="ECO:0000313" key="1">
    <source>
        <dbReference type="EMBL" id="KAI5654718.1"/>
    </source>
</evidence>
<comment type="caution">
    <text evidence="1">The sequence shown here is derived from an EMBL/GenBank/DDBJ whole genome shotgun (WGS) entry which is preliminary data.</text>
</comment>
<accession>A0ACC0A1G8</accession>
<proteinExistence type="predicted"/>
<dbReference type="Proteomes" id="UP001060085">
    <property type="component" value="Linkage Group LG07"/>
</dbReference>
<gene>
    <name evidence="1" type="ORF">M9H77_31905</name>
</gene>
<evidence type="ECO:0000313" key="2">
    <source>
        <dbReference type="Proteomes" id="UP001060085"/>
    </source>
</evidence>
<keyword evidence="2" id="KW-1185">Reference proteome</keyword>
<reference evidence="2" key="1">
    <citation type="journal article" date="2023" name="Nat. Plants">
        <title>Single-cell RNA sequencing provides a high-resolution roadmap for understanding the multicellular compartmentation of specialized metabolism.</title>
        <authorList>
            <person name="Sun S."/>
            <person name="Shen X."/>
            <person name="Li Y."/>
            <person name="Li Y."/>
            <person name="Wang S."/>
            <person name="Li R."/>
            <person name="Zhang H."/>
            <person name="Shen G."/>
            <person name="Guo B."/>
            <person name="Wei J."/>
            <person name="Xu J."/>
            <person name="St-Pierre B."/>
            <person name="Chen S."/>
            <person name="Sun C."/>
        </authorList>
    </citation>
    <scope>NUCLEOTIDE SEQUENCE [LARGE SCALE GENOMIC DNA]</scope>
</reference>
<name>A0ACC0A1G8_CATRO</name>
<organism evidence="1 2">
    <name type="scientific">Catharanthus roseus</name>
    <name type="common">Madagascar periwinkle</name>
    <name type="synonym">Vinca rosea</name>
    <dbReference type="NCBI Taxonomy" id="4058"/>
    <lineage>
        <taxon>Eukaryota</taxon>
        <taxon>Viridiplantae</taxon>
        <taxon>Streptophyta</taxon>
        <taxon>Embryophyta</taxon>
        <taxon>Tracheophyta</taxon>
        <taxon>Spermatophyta</taxon>
        <taxon>Magnoliopsida</taxon>
        <taxon>eudicotyledons</taxon>
        <taxon>Gunneridae</taxon>
        <taxon>Pentapetalae</taxon>
        <taxon>asterids</taxon>
        <taxon>lamiids</taxon>
        <taxon>Gentianales</taxon>
        <taxon>Apocynaceae</taxon>
        <taxon>Rauvolfioideae</taxon>
        <taxon>Vinceae</taxon>
        <taxon>Catharanthinae</taxon>
        <taxon>Catharanthus</taxon>
    </lineage>
</organism>